<proteinExistence type="inferred from homology"/>
<dbReference type="AlphaFoldDB" id="A0A0D3FN55"/>
<comment type="similarity">
    <text evidence="1">Belongs to the PI3/PI4-kinase family. Type III PI4K subfamily.</text>
</comment>
<evidence type="ECO:0000313" key="3">
    <source>
        <dbReference type="EnsemblPlants" id="OBART03G31610.7"/>
    </source>
</evidence>
<dbReference type="EnsemblPlants" id="OBART03G31610.7">
    <property type="protein sequence ID" value="OBART03G31610.7"/>
    <property type="gene ID" value="OBART03G31610"/>
</dbReference>
<evidence type="ECO:0000313" key="4">
    <source>
        <dbReference type="Proteomes" id="UP000026960"/>
    </source>
</evidence>
<dbReference type="Proteomes" id="UP000026960">
    <property type="component" value="Chromosome 3"/>
</dbReference>
<reference evidence="3" key="1">
    <citation type="journal article" date="2009" name="Rice">
        <title>De Novo Next Generation Sequencing of Plant Genomes.</title>
        <authorList>
            <person name="Rounsley S."/>
            <person name="Marri P.R."/>
            <person name="Yu Y."/>
            <person name="He R."/>
            <person name="Sisneros N."/>
            <person name="Goicoechea J.L."/>
            <person name="Lee S.J."/>
            <person name="Angelova A."/>
            <person name="Kudrna D."/>
            <person name="Luo M."/>
            <person name="Affourtit J."/>
            <person name="Desany B."/>
            <person name="Knight J."/>
            <person name="Niazi F."/>
            <person name="Egholm M."/>
            <person name="Wing R.A."/>
        </authorList>
    </citation>
    <scope>NUCLEOTIDE SEQUENCE [LARGE SCALE GENOMIC DNA]</scope>
    <source>
        <strain evidence="3">cv. IRGC 105608</strain>
    </source>
</reference>
<dbReference type="HOGENOM" id="CLU_1629597_0_0_1"/>
<evidence type="ECO:0000259" key="2">
    <source>
        <dbReference type="Pfam" id="PF19274"/>
    </source>
</evidence>
<protein>
    <recommendedName>
        <fullName evidence="2">PI4-kinase N-terminal domain-containing protein</fullName>
    </recommendedName>
</protein>
<organism evidence="3">
    <name type="scientific">Oryza barthii</name>
    <dbReference type="NCBI Taxonomy" id="65489"/>
    <lineage>
        <taxon>Eukaryota</taxon>
        <taxon>Viridiplantae</taxon>
        <taxon>Streptophyta</taxon>
        <taxon>Embryophyta</taxon>
        <taxon>Tracheophyta</taxon>
        <taxon>Spermatophyta</taxon>
        <taxon>Magnoliopsida</taxon>
        <taxon>Liliopsida</taxon>
        <taxon>Poales</taxon>
        <taxon>Poaceae</taxon>
        <taxon>BOP clade</taxon>
        <taxon>Oryzoideae</taxon>
        <taxon>Oryzeae</taxon>
        <taxon>Oryzinae</taxon>
        <taxon>Oryza</taxon>
    </lineage>
</organism>
<name>A0A0D3FN55_9ORYZ</name>
<accession>A0A0D3FN55</accession>
<reference evidence="3" key="2">
    <citation type="submission" date="2015-03" db="UniProtKB">
        <authorList>
            <consortium name="EnsemblPlants"/>
        </authorList>
    </citation>
    <scope>IDENTIFICATION</scope>
</reference>
<keyword evidence="4" id="KW-1185">Reference proteome</keyword>
<dbReference type="Pfam" id="PF19274">
    <property type="entry name" value="PI4K_N"/>
    <property type="match status" value="1"/>
</dbReference>
<dbReference type="InterPro" id="IPR045495">
    <property type="entry name" value="PI4K_N"/>
</dbReference>
<sequence length="163" mass="17930">MLGGEGGLESDNVAKVRNAAAKQVRSLSEFLKIRKRDWREQGAQLKTRINTKLLCCQAALVVLVRSVSAMDVDSKASKDMLQQTLAWFIEATKSCILSSWRKLKICEELFCMLLNGISQITVSRGGQLLPVLLIPLKPLVVSTCSQACSFAPLSLGLLKFMCL</sequence>
<feature type="domain" description="PI4-kinase N-terminal" evidence="2">
    <location>
        <begin position="8"/>
        <end position="149"/>
    </location>
</feature>
<dbReference type="Gramene" id="OBART03G31610.7">
    <property type="protein sequence ID" value="OBART03G31610.7"/>
    <property type="gene ID" value="OBART03G31610"/>
</dbReference>
<evidence type="ECO:0000256" key="1">
    <source>
        <dbReference type="ARBA" id="ARBA00006209"/>
    </source>
</evidence>